<protein>
    <submittedName>
        <fullName evidence="1">Adenosylhomocysteinase-like 1</fullName>
    </submittedName>
</protein>
<proteinExistence type="predicted"/>
<name>A0AAV4PMD0_CAEEX</name>
<dbReference type="GO" id="GO:0033353">
    <property type="term" value="P:S-adenosylmethionine cycle"/>
    <property type="evidence" value="ECO:0007669"/>
    <property type="project" value="TreeGrafter"/>
</dbReference>
<dbReference type="InterPro" id="IPR000043">
    <property type="entry name" value="Adenosylhomocysteinase-like"/>
</dbReference>
<dbReference type="PANTHER" id="PTHR23420:SF0">
    <property type="entry name" value="ADENOSYLHOMOCYSTEINASE"/>
    <property type="match status" value="1"/>
</dbReference>
<evidence type="ECO:0000313" key="2">
    <source>
        <dbReference type="Proteomes" id="UP001054945"/>
    </source>
</evidence>
<dbReference type="EMBL" id="BPLR01004729">
    <property type="protein sequence ID" value="GIX97019.1"/>
    <property type="molecule type" value="Genomic_DNA"/>
</dbReference>
<dbReference type="GO" id="GO:0005829">
    <property type="term" value="C:cytosol"/>
    <property type="evidence" value="ECO:0007669"/>
    <property type="project" value="TreeGrafter"/>
</dbReference>
<gene>
    <name evidence="1" type="primary">AhcyL1</name>
    <name evidence="1" type="ORF">CEXT_466131</name>
</gene>
<dbReference type="Gene3D" id="3.40.50.1480">
    <property type="entry name" value="Adenosylhomocysteinase-like"/>
    <property type="match status" value="1"/>
</dbReference>
<reference evidence="1 2" key="1">
    <citation type="submission" date="2021-06" db="EMBL/GenBank/DDBJ databases">
        <title>Caerostris extrusa draft genome.</title>
        <authorList>
            <person name="Kono N."/>
            <person name="Arakawa K."/>
        </authorList>
    </citation>
    <scope>NUCLEOTIDE SEQUENCE [LARGE SCALE GENOMIC DNA]</scope>
</reference>
<sequence length="129" mass="14281">MASVESCDYRWCAMLHLVDPLGSIDFDHRMVIMSEISIVGWTESSHASSRLGNYFIFVNLIMRDALHCHLRQRADGEKPLKGAKIICCTHVNAQTAVLIETLITLGASVRWAACNIYSTQNEVASAVAI</sequence>
<dbReference type="PANTHER" id="PTHR23420">
    <property type="entry name" value="ADENOSYLHOMOCYSTEINASE"/>
    <property type="match status" value="1"/>
</dbReference>
<dbReference type="AlphaFoldDB" id="A0AAV4PMD0"/>
<dbReference type="InterPro" id="IPR042172">
    <property type="entry name" value="Adenosylhomocyst_ase-like_sf"/>
</dbReference>
<evidence type="ECO:0000313" key="1">
    <source>
        <dbReference type="EMBL" id="GIX97019.1"/>
    </source>
</evidence>
<dbReference type="SUPFAM" id="SSF52283">
    <property type="entry name" value="Formate/glycerate dehydrogenase catalytic domain-like"/>
    <property type="match status" value="1"/>
</dbReference>
<keyword evidence="2" id="KW-1185">Reference proteome</keyword>
<dbReference type="Pfam" id="PF05221">
    <property type="entry name" value="AdoHcyase"/>
    <property type="match status" value="1"/>
</dbReference>
<dbReference type="Proteomes" id="UP001054945">
    <property type="component" value="Unassembled WGS sequence"/>
</dbReference>
<comment type="caution">
    <text evidence="1">The sequence shown here is derived from an EMBL/GenBank/DDBJ whole genome shotgun (WGS) entry which is preliminary data.</text>
</comment>
<organism evidence="1 2">
    <name type="scientific">Caerostris extrusa</name>
    <name type="common">Bark spider</name>
    <name type="synonym">Caerostris bankana</name>
    <dbReference type="NCBI Taxonomy" id="172846"/>
    <lineage>
        <taxon>Eukaryota</taxon>
        <taxon>Metazoa</taxon>
        <taxon>Ecdysozoa</taxon>
        <taxon>Arthropoda</taxon>
        <taxon>Chelicerata</taxon>
        <taxon>Arachnida</taxon>
        <taxon>Araneae</taxon>
        <taxon>Araneomorphae</taxon>
        <taxon>Entelegynae</taxon>
        <taxon>Araneoidea</taxon>
        <taxon>Araneidae</taxon>
        <taxon>Caerostris</taxon>
    </lineage>
</organism>
<accession>A0AAV4PMD0</accession>